<organism evidence="2 3">
    <name type="scientific">Paenibacillus mellifer</name>
    <dbReference type="NCBI Taxonomy" id="2937794"/>
    <lineage>
        <taxon>Bacteria</taxon>
        <taxon>Bacillati</taxon>
        <taxon>Bacillota</taxon>
        <taxon>Bacilli</taxon>
        <taxon>Bacillales</taxon>
        <taxon>Paenibacillaceae</taxon>
        <taxon>Paenibacillus</taxon>
    </lineage>
</organism>
<evidence type="ECO:0000313" key="2">
    <source>
        <dbReference type="EMBL" id="MCK8488814.1"/>
    </source>
</evidence>
<dbReference type="InterPro" id="IPR055259">
    <property type="entry name" value="YkvP/CgeB_Glyco_trans-like"/>
</dbReference>
<accession>A0A9X1Y0Q8</accession>
<dbReference type="Proteomes" id="UP001139534">
    <property type="component" value="Unassembled WGS sequence"/>
</dbReference>
<dbReference type="RefSeq" id="WP_248552869.1">
    <property type="nucleotide sequence ID" value="NZ_JALPRK010000017.1"/>
</dbReference>
<protein>
    <submittedName>
        <fullName evidence="2">Glycosyltransferase</fullName>
    </submittedName>
</protein>
<name>A0A9X1Y0Q8_9BACL</name>
<proteinExistence type="predicted"/>
<comment type="caution">
    <text evidence="2">The sequence shown here is derived from an EMBL/GenBank/DDBJ whole genome shotgun (WGS) entry which is preliminary data.</text>
</comment>
<dbReference type="Pfam" id="PF13524">
    <property type="entry name" value="Glyco_trans_1_2"/>
    <property type="match status" value="1"/>
</dbReference>
<evidence type="ECO:0000313" key="3">
    <source>
        <dbReference type="Proteomes" id="UP001139534"/>
    </source>
</evidence>
<feature type="domain" description="Spore protein YkvP/CgeB glycosyl transferase-like" evidence="1">
    <location>
        <begin position="202"/>
        <end position="301"/>
    </location>
</feature>
<gene>
    <name evidence="2" type="ORF">M0651_16705</name>
</gene>
<evidence type="ECO:0000259" key="1">
    <source>
        <dbReference type="Pfam" id="PF13524"/>
    </source>
</evidence>
<dbReference type="EMBL" id="JALPRK010000017">
    <property type="protein sequence ID" value="MCK8488814.1"/>
    <property type="molecule type" value="Genomic_DNA"/>
</dbReference>
<reference evidence="2" key="1">
    <citation type="submission" date="2022-04" db="EMBL/GenBank/DDBJ databases">
        <authorList>
            <person name="Seo M.-J."/>
        </authorList>
    </citation>
    <scope>NUCLEOTIDE SEQUENCE</scope>
    <source>
        <strain evidence="2">MBLB2552</strain>
    </source>
</reference>
<keyword evidence="3" id="KW-1185">Reference proteome</keyword>
<dbReference type="AlphaFoldDB" id="A0A9X1Y0Q8"/>
<sequence length="309" mass="36424">MKRLKILFVTKDFSHYLERNYHYMQLELRKHADVALDHKGGEVQAILRRAPFQPDFVLFNDIFHASHCPPVHGLAQLKVPWGMVMHDLHARPEQRREFMRRFPSANLFVMYRQAFRERYPEFKGRLFWLPHFVEPTVFRDYQRRKNINILLMGATNPKVYPLRHKMKTALSRHPSFVSHNHPGYTNFGSEPQALVAHGFALEVNRAKIFLSCDSIYHYPLRKYFEVPACNTLLLASENADLRGLGFKHDVHYVAATERDFLAKIHFYLHPKNESLRVKISRQGYEFVREKHTTSVRTLQLLEMIGSILA</sequence>